<dbReference type="Proteomes" id="UP000036471">
    <property type="component" value="Unassembled WGS sequence"/>
</dbReference>
<dbReference type="PROSITE" id="PS51186">
    <property type="entry name" value="GNAT"/>
    <property type="match status" value="1"/>
</dbReference>
<evidence type="ECO:0000256" key="1">
    <source>
        <dbReference type="ARBA" id="ARBA00022679"/>
    </source>
</evidence>
<proteinExistence type="predicted"/>
<dbReference type="GO" id="GO:0016747">
    <property type="term" value="F:acyltransferase activity, transferring groups other than amino-acyl groups"/>
    <property type="evidence" value="ECO:0007669"/>
    <property type="project" value="InterPro"/>
</dbReference>
<dbReference type="PANTHER" id="PTHR43877:SF1">
    <property type="entry name" value="ACETYLTRANSFERASE"/>
    <property type="match status" value="1"/>
</dbReference>
<dbReference type="EMBL" id="AP024145">
    <property type="protein sequence ID" value="BCM85026.1"/>
    <property type="molecule type" value="Genomic_DNA"/>
</dbReference>
<dbReference type="KEGG" id="mind:mvi_34870"/>
<dbReference type="Proteomes" id="UP000663508">
    <property type="component" value="Chromosome"/>
</dbReference>
<evidence type="ECO:0000256" key="2">
    <source>
        <dbReference type="ARBA" id="ARBA00023315"/>
    </source>
</evidence>
<name>A0A0J6RSI4_9HYPH</name>
<dbReference type="SUPFAM" id="SSF55729">
    <property type="entry name" value="Acyl-CoA N-acyltransferases (Nat)"/>
    <property type="match status" value="1"/>
</dbReference>
<evidence type="ECO:0000313" key="7">
    <source>
        <dbReference type="Proteomes" id="UP000663508"/>
    </source>
</evidence>
<dbReference type="PANTHER" id="PTHR43877">
    <property type="entry name" value="AMINOALKYLPHOSPHONATE N-ACETYLTRANSFERASE-RELATED-RELATED"/>
    <property type="match status" value="1"/>
</dbReference>
<evidence type="ECO:0000313" key="5">
    <source>
        <dbReference type="EMBL" id="KMO13772.1"/>
    </source>
</evidence>
<dbReference type="EMBL" id="JTHG01000310">
    <property type="protein sequence ID" value="KMO13772.1"/>
    <property type="molecule type" value="Genomic_DNA"/>
</dbReference>
<keyword evidence="1 4" id="KW-0808">Transferase</keyword>
<protein>
    <submittedName>
        <fullName evidence="4">GCN5 family N-acetyltransferase</fullName>
    </submittedName>
    <submittedName>
        <fullName evidence="5">GCN5 family acetyltransferase</fullName>
    </submittedName>
</protein>
<gene>
    <name evidence="4" type="ORF">mvi_34870</name>
    <name evidence="5" type="ORF">QR79_26580</name>
</gene>
<sequence>MIQIRDERAADVAAREHLLDACFGEARFTKTCERLREGRLPSDGLALVVEMQDRLVATVRLWDVDAGGTPALMLGPIAVDPALHGLGIGNRLMRAALARAAAFGHRAVILVGDAPYYARFGFTRERVGGLRLPGPYAPERFLALDLVPGTLDGADGMVRATGRLDPSASLAGAEGYRAAA</sequence>
<dbReference type="Pfam" id="PF00583">
    <property type="entry name" value="Acetyltransf_1"/>
    <property type="match status" value="1"/>
</dbReference>
<reference evidence="4" key="2">
    <citation type="submission" date="2020-11" db="EMBL/GenBank/DDBJ databases">
        <title>Complete genome sequence of a novel pathogenic Methylobacterium strain isolated from rice in Vietnam.</title>
        <authorList>
            <person name="Lai K."/>
            <person name="Okazaki S."/>
            <person name="Higashi K."/>
            <person name="Mori H."/>
            <person name="Toyoda A."/>
            <person name="Kurokawa K."/>
        </authorList>
    </citation>
    <scope>NUCLEOTIDE SEQUENCE</scope>
    <source>
        <strain evidence="4">VL1</strain>
    </source>
</reference>
<evidence type="ECO:0000313" key="4">
    <source>
        <dbReference type="EMBL" id="BCM85026.1"/>
    </source>
</evidence>
<dbReference type="Gene3D" id="3.40.630.30">
    <property type="match status" value="1"/>
</dbReference>
<accession>A0A0J6RSI4</accession>
<evidence type="ECO:0000259" key="3">
    <source>
        <dbReference type="PROSITE" id="PS51186"/>
    </source>
</evidence>
<dbReference type="AlphaFoldDB" id="A0A0J6RSI4"/>
<organism evidence="4 7">
    <name type="scientific">Methylobacterium indicum</name>
    <dbReference type="NCBI Taxonomy" id="1775910"/>
    <lineage>
        <taxon>Bacteria</taxon>
        <taxon>Pseudomonadati</taxon>
        <taxon>Pseudomonadota</taxon>
        <taxon>Alphaproteobacteria</taxon>
        <taxon>Hyphomicrobiales</taxon>
        <taxon>Methylobacteriaceae</taxon>
        <taxon>Methylobacterium</taxon>
    </lineage>
</organism>
<dbReference type="InterPro" id="IPR050832">
    <property type="entry name" value="Bact_Acetyltransf"/>
</dbReference>
<keyword evidence="6" id="KW-1185">Reference proteome</keyword>
<feature type="domain" description="N-acetyltransferase" evidence="3">
    <location>
        <begin position="2"/>
        <end position="147"/>
    </location>
</feature>
<reference evidence="5 6" key="1">
    <citation type="submission" date="2014-11" db="EMBL/GenBank/DDBJ databases">
        <title>Comparative genomics of Methylobacterium species.</title>
        <authorList>
            <person name="Chaudhry V."/>
            <person name="Patil P.B."/>
        </authorList>
    </citation>
    <scope>NUCLEOTIDE SEQUENCE [LARGE SCALE GENOMIC DNA]</scope>
    <source>
        <strain evidence="5 6">SE3.6</strain>
    </source>
</reference>
<dbReference type="RefSeq" id="WP_048425691.1">
    <property type="nucleotide sequence ID" value="NZ_AP024145.1"/>
</dbReference>
<dbReference type="InterPro" id="IPR000182">
    <property type="entry name" value="GNAT_dom"/>
</dbReference>
<keyword evidence="2" id="KW-0012">Acyltransferase</keyword>
<dbReference type="InterPro" id="IPR016181">
    <property type="entry name" value="Acyl_CoA_acyltransferase"/>
</dbReference>
<evidence type="ECO:0000313" key="6">
    <source>
        <dbReference type="Proteomes" id="UP000036471"/>
    </source>
</evidence>